<gene>
    <name evidence="1" type="ORF">MRB53_031809</name>
</gene>
<reference evidence="1 2" key="1">
    <citation type="journal article" date="2022" name="Hortic Res">
        <title>A haplotype resolved chromosomal level avocado genome allows analysis of novel avocado genes.</title>
        <authorList>
            <person name="Nath O."/>
            <person name="Fletcher S.J."/>
            <person name="Hayward A."/>
            <person name="Shaw L.M."/>
            <person name="Masouleh A.K."/>
            <person name="Furtado A."/>
            <person name="Henry R.J."/>
            <person name="Mitter N."/>
        </authorList>
    </citation>
    <scope>NUCLEOTIDE SEQUENCE [LARGE SCALE GENOMIC DNA]</scope>
    <source>
        <strain evidence="2">cv. Hass</strain>
    </source>
</reference>
<comment type="caution">
    <text evidence="1">The sequence shown here is derived from an EMBL/GenBank/DDBJ whole genome shotgun (WGS) entry which is preliminary data.</text>
</comment>
<protein>
    <submittedName>
        <fullName evidence="1">Uncharacterized protein</fullName>
    </submittedName>
</protein>
<accession>A0ACC2KQ50</accession>
<name>A0ACC2KQ50_PERAE</name>
<organism evidence="1 2">
    <name type="scientific">Persea americana</name>
    <name type="common">Avocado</name>
    <dbReference type="NCBI Taxonomy" id="3435"/>
    <lineage>
        <taxon>Eukaryota</taxon>
        <taxon>Viridiplantae</taxon>
        <taxon>Streptophyta</taxon>
        <taxon>Embryophyta</taxon>
        <taxon>Tracheophyta</taxon>
        <taxon>Spermatophyta</taxon>
        <taxon>Magnoliopsida</taxon>
        <taxon>Magnoliidae</taxon>
        <taxon>Laurales</taxon>
        <taxon>Lauraceae</taxon>
        <taxon>Persea</taxon>
    </lineage>
</organism>
<proteinExistence type="predicted"/>
<dbReference type="Proteomes" id="UP001234297">
    <property type="component" value="Chromosome 10"/>
</dbReference>
<dbReference type="EMBL" id="CM056818">
    <property type="protein sequence ID" value="KAJ8623280.1"/>
    <property type="molecule type" value="Genomic_DNA"/>
</dbReference>
<sequence>MPNYMDLNVGILGVPLILLATHVMASSTSGCVGTYFSWKCFQGICEIEAAQDAFVETSGAINTISASLMKIANDIRLLASGPRCGIGELILPENEPESSIMPGEVSPTQCEALTIACALVMGNHVAITVGGSNGHFELNVFKPLIASRLLQSIRVLGDAYASFEKNCVRGIKVNCERISKLLHESLMLVTCLNPKIGYENAAAVAKKAHKEGTTMKRTNLPSLSLSLSAFHLLTRSGLNIAMFTASHRVSCPPTVLCSPYLRLMSTSFREEKDTFGPILVPSDKLWGAQTQRSLQNFDIGGEHEVMPEPIIRAFGILKKCVAKVNMVYGLDPSIGKAIMQAAQEVSEGKLNEHFPLVIWQTGSGTQSNMNANEVIANRASEILGHKRGEKRVHPNDHVNRAQSSNDTFPTVMHIAAAADISQRFIPSLRQLHSSLHAKSVEFKDIIKIGRGHLQDATPLTLGQEFSGYTTQVKYGIERVMCALPRMYQLAQGGTAVGTGLNSKKGFDVKIAAAVAQETNLPFTTAENKFETLAAHDAFVETSGALNTISVSLMKIANDIRLLGSGPRCGLGELILPENEPGSSIMPGKVNPTQCEALTMACALVMGNHMSVTVGGSNGHFELNVFKPLIASRLLQSIRVLGDASASFEKNCVRGIKANHERISKFLHESLMLVTCLNPKIGYDNSAAVVKKAQKEGTTLKEAALSLGVVEPHEFDELVVPEKMISPSD</sequence>
<evidence type="ECO:0000313" key="1">
    <source>
        <dbReference type="EMBL" id="KAJ8623280.1"/>
    </source>
</evidence>
<evidence type="ECO:0000313" key="2">
    <source>
        <dbReference type="Proteomes" id="UP001234297"/>
    </source>
</evidence>
<keyword evidence="2" id="KW-1185">Reference proteome</keyword>